<evidence type="ECO:0000256" key="6">
    <source>
        <dbReference type="ARBA" id="ARBA00022968"/>
    </source>
</evidence>
<dbReference type="InterPro" id="IPR003406">
    <property type="entry name" value="Glyco_trans_14"/>
</dbReference>
<comment type="pathway">
    <text evidence="2">Protein modification; protein glycosylation.</text>
</comment>
<evidence type="ECO:0000256" key="7">
    <source>
        <dbReference type="ARBA" id="ARBA00022989"/>
    </source>
</evidence>
<keyword evidence="6" id="KW-0735">Signal-anchor</keyword>
<sequence length="450" mass="52362">MLQRFKWLFGSLVVVSVLLIYWRETNGSKEKSNSVSGNHGGTGVHVQYVSKVNIEPVKIIRYTSPFPKLTNGVQCADIMQDTNHSMQINTKTKKAVKVILPDKIFLNLTTDCHWFAHSRGYLSKPVLQEELEFPLAFGILVYKTVHQVEQLLRTIYRPHNIYCIHVDKKAATIVHDGLQAIANCFDNVFIAKRLMNVVWGTITVVEAELSCQSDTLERNKKWKYYINLTGQEFPLKTNLEIVRILREFHGQNDIMTSRSLFVDRLFYIHEIANNTLINTKQLRKEGLPDDITVKKGELHCALSRPFVEYIHHNKLSHQWFKWLNNTSCPDESYYHSLSFSPEAPGGPGTRDVEFIISRTKSWKHFNQPCKGKYVRDVCIFSYQDLPRLFKEPHLFANKFHADYDGLVLKCLEEAIDNRTYNPIKLNIGMYRKFVKFRLLNETNLETWMLN</sequence>
<keyword evidence="11" id="KW-0732">Signal</keyword>
<evidence type="ECO:0000256" key="4">
    <source>
        <dbReference type="ARBA" id="ARBA00022679"/>
    </source>
</evidence>
<evidence type="ECO:0000313" key="12">
    <source>
        <dbReference type="Proteomes" id="UP000694865"/>
    </source>
</evidence>
<protein>
    <submittedName>
        <fullName evidence="13">Beta-1,3-galactosyl-O-glycosyl-glycoprotein beta-1,6-N-acetylglucosaminyltransferase-like</fullName>
    </submittedName>
</protein>
<name>A0ABM0GP80_SACKO</name>
<dbReference type="GeneID" id="100379011"/>
<reference evidence="13" key="1">
    <citation type="submission" date="2025-08" db="UniProtKB">
        <authorList>
            <consortium name="RefSeq"/>
        </authorList>
    </citation>
    <scope>IDENTIFICATION</scope>
    <source>
        <tissue evidence="13">Testes</tissue>
    </source>
</reference>
<feature type="chain" id="PRO_5045742999" evidence="11">
    <location>
        <begin position="28"/>
        <end position="450"/>
    </location>
</feature>
<keyword evidence="12" id="KW-1185">Reference proteome</keyword>
<comment type="subcellular location">
    <subcellularLocation>
        <location evidence="1">Membrane</location>
        <topology evidence="1">Single-pass type II membrane protein</topology>
    </subcellularLocation>
</comment>
<dbReference type="Proteomes" id="UP000694865">
    <property type="component" value="Unplaced"/>
</dbReference>
<evidence type="ECO:0000256" key="10">
    <source>
        <dbReference type="ARBA" id="ARBA00038150"/>
    </source>
</evidence>
<evidence type="ECO:0000256" key="8">
    <source>
        <dbReference type="ARBA" id="ARBA00023136"/>
    </source>
</evidence>
<evidence type="ECO:0000256" key="3">
    <source>
        <dbReference type="ARBA" id="ARBA00022676"/>
    </source>
</evidence>
<comment type="similarity">
    <text evidence="10">Belongs to the glycosyltransferase 14 family.</text>
</comment>
<organism evidence="12 13">
    <name type="scientific">Saccoglossus kowalevskii</name>
    <name type="common">Acorn worm</name>
    <dbReference type="NCBI Taxonomy" id="10224"/>
    <lineage>
        <taxon>Eukaryota</taxon>
        <taxon>Metazoa</taxon>
        <taxon>Hemichordata</taxon>
        <taxon>Enteropneusta</taxon>
        <taxon>Harrimaniidae</taxon>
        <taxon>Saccoglossus</taxon>
    </lineage>
</organism>
<evidence type="ECO:0000256" key="11">
    <source>
        <dbReference type="SAM" id="SignalP"/>
    </source>
</evidence>
<evidence type="ECO:0000256" key="1">
    <source>
        <dbReference type="ARBA" id="ARBA00004606"/>
    </source>
</evidence>
<keyword evidence="3" id="KW-0328">Glycosyltransferase</keyword>
<keyword evidence="7" id="KW-1133">Transmembrane helix</keyword>
<keyword evidence="9" id="KW-0325">Glycoprotein</keyword>
<keyword evidence="4" id="KW-0808">Transferase</keyword>
<dbReference type="PANTHER" id="PTHR19297">
    <property type="entry name" value="GLYCOSYLTRANSFERASE 14 FAMILY MEMBER"/>
    <property type="match status" value="1"/>
</dbReference>
<evidence type="ECO:0000256" key="5">
    <source>
        <dbReference type="ARBA" id="ARBA00022692"/>
    </source>
</evidence>
<feature type="signal peptide" evidence="11">
    <location>
        <begin position="1"/>
        <end position="27"/>
    </location>
</feature>
<dbReference type="PANTHER" id="PTHR19297:SF191">
    <property type="entry name" value="PROTEIN XYLOSYLTRANSFERASE"/>
    <property type="match status" value="1"/>
</dbReference>
<proteinExistence type="inferred from homology"/>
<dbReference type="Pfam" id="PF02485">
    <property type="entry name" value="Branch"/>
    <property type="match status" value="1"/>
</dbReference>
<keyword evidence="5" id="KW-0812">Transmembrane</keyword>
<gene>
    <name evidence="13" type="primary">LOC100379011</name>
</gene>
<accession>A0ABM0GP80</accession>
<evidence type="ECO:0000256" key="9">
    <source>
        <dbReference type="ARBA" id="ARBA00023180"/>
    </source>
</evidence>
<evidence type="ECO:0000313" key="13">
    <source>
        <dbReference type="RefSeq" id="XP_002734297.1"/>
    </source>
</evidence>
<evidence type="ECO:0000256" key="2">
    <source>
        <dbReference type="ARBA" id="ARBA00004922"/>
    </source>
</evidence>
<keyword evidence="8" id="KW-0472">Membrane</keyword>
<dbReference type="RefSeq" id="XP_002734297.1">
    <property type="nucleotide sequence ID" value="XM_002734251.1"/>
</dbReference>